<evidence type="ECO:0000313" key="1">
    <source>
        <dbReference type="EMBL" id="QHT84463.1"/>
    </source>
</evidence>
<reference evidence="1" key="1">
    <citation type="journal article" date="2020" name="Nature">
        <title>Giant virus diversity and host interactions through global metagenomics.</title>
        <authorList>
            <person name="Schulz F."/>
            <person name="Roux S."/>
            <person name="Paez-Espino D."/>
            <person name="Jungbluth S."/>
            <person name="Walsh D.A."/>
            <person name="Denef V.J."/>
            <person name="McMahon K.D."/>
            <person name="Konstantinidis K.T."/>
            <person name="Eloe-Fadrosh E.A."/>
            <person name="Kyrpides N.C."/>
            <person name="Woyke T."/>
        </authorList>
    </citation>
    <scope>NUCLEOTIDE SEQUENCE</scope>
    <source>
        <strain evidence="1">GVMAG-M-3300023184-177</strain>
    </source>
</reference>
<organism evidence="1">
    <name type="scientific">viral metagenome</name>
    <dbReference type="NCBI Taxonomy" id="1070528"/>
    <lineage>
        <taxon>unclassified sequences</taxon>
        <taxon>metagenomes</taxon>
        <taxon>organismal metagenomes</taxon>
    </lineage>
</organism>
<proteinExistence type="predicted"/>
<sequence>MDIICHIVGITSGAKIKFIKDMELLKYHIIDLDEISNNILRGSSMVQLYSQYQGFKDSKNDKYKEIDKKMTIYWETAMEQNIINSTSNLKKNIIIGYSHHFRNINKRICVSPNNKPIAKFIIKVSKSDVRDIIRNNITKFKDDIIQGSYPLENIDFDFIHCNRLKLDTIYEKNGYLEKSLDTIYKILNLSNKDIDGDGLWIALKQPYNVSSKIYPKKNDKLFAFTDKLMALLSNFHFNDDELEKYYDNNTVKVKAKKDGVLEKMNEKRYLYLVEKKHFVPHEKGNNVKYFSQEPATIIDVVKIKNVFKEYFEN</sequence>
<dbReference type="EMBL" id="MN740018">
    <property type="protein sequence ID" value="QHT84463.1"/>
    <property type="molecule type" value="Genomic_DNA"/>
</dbReference>
<accession>A0A6C0HX95</accession>
<name>A0A6C0HX95_9ZZZZ</name>
<protein>
    <submittedName>
        <fullName evidence="1">Uncharacterized protein</fullName>
    </submittedName>
</protein>
<dbReference type="AlphaFoldDB" id="A0A6C0HX95"/>